<feature type="chain" id="PRO_5011618511" evidence="2">
    <location>
        <begin position="28"/>
        <end position="179"/>
    </location>
</feature>
<gene>
    <name evidence="3" type="ORF">SAMN04487991_2312</name>
</gene>
<dbReference type="OrthoDB" id="7876829at2"/>
<feature type="signal peptide" evidence="2">
    <location>
        <begin position="1"/>
        <end position="27"/>
    </location>
</feature>
<reference evidence="4" key="1">
    <citation type="submission" date="2016-10" db="EMBL/GenBank/DDBJ databases">
        <authorList>
            <person name="Varghese N."/>
            <person name="Submissions S."/>
        </authorList>
    </citation>
    <scope>NUCLEOTIDE SEQUENCE [LARGE SCALE GENOMIC DNA]</scope>
    <source>
        <strain evidence="4">DSM 26471</strain>
    </source>
</reference>
<dbReference type="EMBL" id="FORH01000004">
    <property type="protein sequence ID" value="SFJ52997.1"/>
    <property type="molecule type" value="Genomic_DNA"/>
</dbReference>
<keyword evidence="2" id="KW-0732">Signal</keyword>
<feature type="region of interest" description="Disordered" evidence="1">
    <location>
        <begin position="54"/>
        <end position="75"/>
    </location>
</feature>
<organism evidence="3 4">
    <name type="scientific">Celeribacter neptunius</name>
    <dbReference type="NCBI Taxonomy" id="588602"/>
    <lineage>
        <taxon>Bacteria</taxon>
        <taxon>Pseudomonadati</taxon>
        <taxon>Pseudomonadota</taxon>
        <taxon>Alphaproteobacteria</taxon>
        <taxon>Rhodobacterales</taxon>
        <taxon>Roseobacteraceae</taxon>
        <taxon>Celeribacter</taxon>
    </lineage>
</organism>
<accession>A0A1I3S5Z6</accession>
<dbReference type="AlphaFoldDB" id="A0A1I3S5Z6"/>
<evidence type="ECO:0000313" key="4">
    <source>
        <dbReference type="Proteomes" id="UP000199630"/>
    </source>
</evidence>
<dbReference type="RefSeq" id="WP_090060846.1">
    <property type="nucleotide sequence ID" value="NZ_FORH01000004.1"/>
</dbReference>
<keyword evidence="4" id="KW-1185">Reference proteome</keyword>
<evidence type="ECO:0000256" key="1">
    <source>
        <dbReference type="SAM" id="MobiDB-lite"/>
    </source>
</evidence>
<proteinExistence type="predicted"/>
<name>A0A1I3S5Z6_9RHOB</name>
<dbReference type="STRING" id="588602.SAMN04487991_2312"/>
<dbReference type="Proteomes" id="UP000199630">
    <property type="component" value="Unassembled WGS sequence"/>
</dbReference>
<sequence length="179" mass="20066">MKLTKFTAGLLALSLATAGISAAPARASEKDTALALGGLLTLFVIGKAIEDQKDKATVSRAPAPQPQPRVQDRDRYREQDRYRDRYAGQSIPNQCVLSAGRSGSQRLVAFETCIEREARRNVDLPRACETRVRTDSHWRDAYDVTCLSNFGYRVTANRQADRSDWNHRNSTRISTRSHD</sequence>
<feature type="region of interest" description="Disordered" evidence="1">
    <location>
        <begin position="160"/>
        <end position="179"/>
    </location>
</feature>
<evidence type="ECO:0000313" key="3">
    <source>
        <dbReference type="EMBL" id="SFJ52997.1"/>
    </source>
</evidence>
<evidence type="ECO:0000256" key="2">
    <source>
        <dbReference type="SAM" id="SignalP"/>
    </source>
</evidence>
<protein>
    <submittedName>
        <fullName evidence="3">Uncharacterized protein</fullName>
    </submittedName>
</protein>